<sequence length="271" mass="29195">MFRQWSPIGLFLTVMLACGAAPAANGDLYQASAVVSGQGEAGRSIGLAQTFEDVLVKVSGDPRLMGDPKIAALKQQAAQFVATYQYRDRMSGVPIHDEQGTYDRPHDLTVSFDPARIDALLHSLGRKAWLDPRPRIVVFLDVVGRKERFALAEDGSKEPDMRSSLAAAARKVGLPVALPTVAQLTKYELNAETLPSADLSVSDAAARNAGGDVALAGDLRWSDSALGWIADWRIDYRGTPFRWQIKGVGFDDAFRNGMRGAAQILSGNGPP</sequence>
<gene>
    <name evidence="2" type="ORF">HQ945_06275</name>
</gene>
<evidence type="ECO:0000256" key="1">
    <source>
        <dbReference type="SAM" id="SignalP"/>
    </source>
</evidence>
<dbReference type="AlphaFoldDB" id="A0A849VP94"/>
<dbReference type="PROSITE" id="PS51257">
    <property type="entry name" value="PROKAR_LIPOPROTEIN"/>
    <property type="match status" value="1"/>
</dbReference>
<accession>A0A849VP94</accession>
<feature type="chain" id="PRO_5032297457" evidence="1">
    <location>
        <begin position="24"/>
        <end position="271"/>
    </location>
</feature>
<feature type="signal peptide" evidence="1">
    <location>
        <begin position="1"/>
        <end position="23"/>
    </location>
</feature>
<dbReference type="EMBL" id="JABUMX010000001">
    <property type="protein sequence ID" value="NTS30854.1"/>
    <property type="molecule type" value="Genomic_DNA"/>
</dbReference>
<keyword evidence="1" id="KW-0732">Signal</keyword>
<dbReference type="InterPro" id="IPR018642">
    <property type="entry name" value="DUF2066"/>
</dbReference>
<dbReference type="Proteomes" id="UP000550508">
    <property type="component" value="Unassembled WGS sequence"/>
</dbReference>
<proteinExistence type="predicted"/>
<name>A0A849VP94_9HYPH</name>
<evidence type="ECO:0000313" key="2">
    <source>
        <dbReference type="EMBL" id="NTS30854.1"/>
    </source>
</evidence>
<comment type="caution">
    <text evidence="2">The sequence shown here is derived from an EMBL/GenBank/DDBJ whole genome shotgun (WGS) entry which is preliminary data.</text>
</comment>
<dbReference type="Pfam" id="PF09839">
    <property type="entry name" value="DUF2066"/>
    <property type="match status" value="1"/>
</dbReference>
<protein>
    <submittedName>
        <fullName evidence="2">DUF2066 domain-containing protein</fullName>
    </submittedName>
</protein>
<evidence type="ECO:0000313" key="3">
    <source>
        <dbReference type="Proteomes" id="UP000550508"/>
    </source>
</evidence>
<keyword evidence="3" id="KW-1185">Reference proteome</keyword>
<dbReference type="RefSeq" id="WP_091919966.1">
    <property type="nucleotide sequence ID" value="NZ_JABUMX010000001.1"/>
</dbReference>
<reference evidence="2 3" key="1">
    <citation type="submission" date="2020-05" db="EMBL/GenBank/DDBJ databases">
        <authorList>
            <person name="Kim M.K."/>
        </authorList>
    </citation>
    <scope>NUCLEOTIDE SEQUENCE [LARGE SCALE GENOMIC DNA]</scope>
    <source>
        <strain evidence="2 3">BT25</strain>
    </source>
</reference>
<organism evidence="2 3">
    <name type="scientific">Phyllobacterium pellucidum</name>
    <dbReference type="NCBI Taxonomy" id="2740464"/>
    <lineage>
        <taxon>Bacteria</taxon>
        <taxon>Pseudomonadati</taxon>
        <taxon>Pseudomonadota</taxon>
        <taxon>Alphaproteobacteria</taxon>
        <taxon>Hyphomicrobiales</taxon>
        <taxon>Phyllobacteriaceae</taxon>
        <taxon>Phyllobacterium</taxon>
    </lineage>
</organism>